<evidence type="ECO:0000313" key="3">
    <source>
        <dbReference type="Proteomes" id="UP000019484"/>
    </source>
</evidence>
<dbReference type="RefSeq" id="XP_007720902.1">
    <property type="nucleotide sequence ID" value="XM_007722712.1"/>
</dbReference>
<comment type="caution">
    <text evidence="2">The sequence shown here is derived from an EMBL/GenBank/DDBJ whole genome shotgun (WGS) entry which is preliminary data.</text>
</comment>
<organism evidence="2 3">
    <name type="scientific">Capronia coronata CBS 617.96</name>
    <dbReference type="NCBI Taxonomy" id="1182541"/>
    <lineage>
        <taxon>Eukaryota</taxon>
        <taxon>Fungi</taxon>
        <taxon>Dikarya</taxon>
        <taxon>Ascomycota</taxon>
        <taxon>Pezizomycotina</taxon>
        <taxon>Eurotiomycetes</taxon>
        <taxon>Chaetothyriomycetidae</taxon>
        <taxon>Chaetothyriales</taxon>
        <taxon>Herpotrichiellaceae</taxon>
        <taxon>Capronia</taxon>
    </lineage>
</organism>
<dbReference type="EMBL" id="AMWN01000002">
    <property type="protein sequence ID" value="EXJ93408.1"/>
    <property type="molecule type" value="Genomic_DNA"/>
</dbReference>
<name>W9YLJ4_9EURO</name>
<protein>
    <submittedName>
        <fullName evidence="2">Uncharacterized protein</fullName>
    </submittedName>
</protein>
<accession>W9YLJ4</accession>
<feature type="compositionally biased region" description="Polar residues" evidence="1">
    <location>
        <begin position="126"/>
        <end position="144"/>
    </location>
</feature>
<dbReference type="HOGENOM" id="CLU_1272122_0_0_1"/>
<reference evidence="2 3" key="1">
    <citation type="submission" date="2013-03" db="EMBL/GenBank/DDBJ databases">
        <title>The Genome Sequence of Capronia coronata CBS 617.96.</title>
        <authorList>
            <consortium name="The Broad Institute Genomics Platform"/>
            <person name="Cuomo C."/>
            <person name="de Hoog S."/>
            <person name="Gorbushina A."/>
            <person name="Walker B."/>
            <person name="Young S.K."/>
            <person name="Zeng Q."/>
            <person name="Gargeya S."/>
            <person name="Fitzgerald M."/>
            <person name="Haas B."/>
            <person name="Abouelleil A."/>
            <person name="Allen A.W."/>
            <person name="Alvarado L."/>
            <person name="Arachchi H.M."/>
            <person name="Berlin A.M."/>
            <person name="Chapman S.B."/>
            <person name="Gainer-Dewar J."/>
            <person name="Goldberg J."/>
            <person name="Griggs A."/>
            <person name="Gujja S."/>
            <person name="Hansen M."/>
            <person name="Howarth C."/>
            <person name="Imamovic A."/>
            <person name="Ireland A."/>
            <person name="Larimer J."/>
            <person name="McCowan C."/>
            <person name="Murphy C."/>
            <person name="Pearson M."/>
            <person name="Poon T.W."/>
            <person name="Priest M."/>
            <person name="Roberts A."/>
            <person name="Saif S."/>
            <person name="Shea T."/>
            <person name="Sisk P."/>
            <person name="Sykes S."/>
            <person name="Wortman J."/>
            <person name="Nusbaum C."/>
            <person name="Birren B."/>
        </authorList>
    </citation>
    <scope>NUCLEOTIDE SEQUENCE [LARGE SCALE GENOMIC DNA]</scope>
    <source>
        <strain evidence="2 3">CBS 617.96</strain>
    </source>
</reference>
<gene>
    <name evidence="2" type="ORF">A1O1_01800</name>
</gene>
<dbReference type="AlphaFoldDB" id="W9YLJ4"/>
<feature type="region of interest" description="Disordered" evidence="1">
    <location>
        <begin position="126"/>
        <end position="146"/>
    </location>
</feature>
<evidence type="ECO:0000313" key="2">
    <source>
        <dbReference type="EMBL" id="EXJ93408.1"/>
    </source>
</evidence>
<dbReference type="Proteomes" id="UP000019484">
    <property type="component" value="Unassembled WGS sequence"/>
</dbReference>
<evidence type="ECO:0000256" key="1">
    <source>
        <dbReference type="SAM" id="MobiDB-lite"/>
    </source>
</evidence>
<proteinExistence type="predicted"/>
<keyword evidence="3" id="KW-1185">Reference proteome</keyword>
<dbReference type="GeneID" id="19156701"/>
<dbReference type="OrthoDB" id="424974at2759"/>
<dbReference type="STRING" id="1182541.W9YLJ4"/>
<feature type="region of interest" description="Disordered" evidence="1">
    <location>
        <begin position="160"/>
        <end position="183"/>
    </location>
</feature>
<sequence length="217" mass="24040">MLELEEGGLMCYDPFLCHLLTIAATIQLEHTLNKNAQIAASAKRNFTKACNFIQKMSRHWPNMLNLVAILDQLNMRLSQREIISHVQDKYDGALPADGIHDVAVQPEDIALMWKIFDYGSISGEQNSNWREPSAQDQAHSSARTGQVAVNPAAAGLVDGPSLAWPDQPIRPGPGPTQMSPSPYEEVDFGQLCVDDWSLFGKPWSAYFSQDNPYPSSP</sequence>